<reference evidence="1 2" key="1">
    <citation type="submission" date="2019-01" db="EMBL/GenBank/DDBJ databases">
        <title>Bacillus sp. M5HDSG1-1, whole genome shotgun sequence.</title>
        <authorList>
            <person name="Tuo L."/>
        </authorList>
    </citation>
    <scope>NUCLEOTIDE SEQUENCE [LARGE SCALE GENOMIC DNA]</scope>
    <source>
        <strain evidence="1 2">M5HDSG1-1</strain>
    </source>
</reference>
<evidence type="ECO:0000313" key="2">
    <source>
        <dbReference type="Proteomes" id="UP000288024"/>
    </source>
</evidence>
<keyword evidence="2" id="KW-1185">Reference proteome</keyword>
<name>A0A437K349_9BACI</name>
<sequence>MFHSTRLHGGAPVVVGAPTVGGVHVAPVVGHGAATLTGFVAPSAGFSAGNPTIIYPYKQFPNYMNPNQYYPNYPYNSYNPYNSYYPPYY</sequence>
<protein>
    <submittedName>
        <fullName evidence="1">Uncharacterized protein</fullName>
    </submittedName>
</protein>
<proteinExistence type="predicted"/>
<accession>A0A437K349</accession>
<dbReference type="EMBL" id="RZTZ01000024">
    <property type="protein sequence ID" value="RVT56642.1"/>
    <property type="molecule type" value="Genomic_DNA"/>
</dbReference>
<gene>
    <name evidence="1" type="ORF">EM808_27055</name>
</gene>
<dbReference type="RefSeq" id="WP_127742740.1">
    <property type="nucleotide sequence ID" value="NZ_CAJCKN010000039.1"/>
</dbReference>
<evidence type="ECO:0000313" key="1">
    <source>
        <dbReference type="EMBL" id="RVT56642.1"/>
    </source>
</evidence>
<dbReference type="AlphaFoldDB" id="A0A437K349"/>
<comment type="caution">
    <text evidence="1">The sequence shown here is derived from an EMBL/GenBank/DDBJ whole genome shotgun (WGS) entry which is preliminary data.</text>
</comment>
<organism evidence="1 2">
    <name type="scientific">Niallia taxi</name>
    <dbReference type="NCBI Taxonomy" id="2499688"/>
    <lineage>
        <taxon>Bacteria</taxon>
        <taxon>Bacillati</taxon>
        <taxon>Bacillota</taxon>
        <taxon>Bacilli</taxon>
        <taxon>Bacillales</taxon>
        <taxon>Bacillaceae</taxon>
        <taxon>Niallia</taxon>
    </lineage>
</organism>
<dbReference type="Proteomes" id="UP000288024">
    <property type="component" value="Unassembled WGS sequence"/>
</dbReference>